<reference evidence="2 3" key="1">
    <citation type="submission" date="2021-06" db="EMBL/GenBank/DDBJ databases">
        <authorList>
            <person name="Palmer J.M."/>
        </authorList>
    </citation>
    <scope>NUCLEOTIDE SEQUENCE [LARGE SCALE GENOMIC DNA]</scope>
    <source>
        <strain evidence="2 3">MEX-2019</strain>
        <tissue evidence="2">Muscle</tissue>
    </source>
</reference>
<sequence>MAGLTHPWEPSAMKQEPTTLGRGPSTPTNVTLGTAPHHPYMMPSETPRPTTYLHYLQTSTGSAVEQEDPALPPVPNTTLKQKEEVIGAGTNPPGDQLPNWPPLVAPVELTKCGIQAN</sequence>
<keyword evidence="3" id="KW-1185">Reference proteome</keyword>
<protein>
    <submittedName>
        <fullName evidence="2">Uncharacterized protein</fullName>
    </submittedName>
</protein>
<name>A0AAV9S4S6_9TELE</name>
<evidence type="ECO:0000313" key="3">
    <source>
        <dbReference type="Proteomes" id="UP001311232"/>
    </source>
</evidence>
<gene>
    <name evidence="2" type="ORF">CRENBAI_019800</name>
</gene>
<dbReference type="EMBL" id="JAHHUM010000916">
    <property type="protein sequence ID" value="KAK5615932.1"/>
    <property type="molecule type" value="Genomic_DNA"/>
</dbReference>
<accession>A0AAV9S4S6</accession>
<feature type="region of interest" description="Disordered" evidence="1">
    <location>
        <begin position="1"/>
        <end position="49"/>
    </location>
</feature>
<dbReference type="AlphaFoldDB" id="A0AAV9S4S6"/>
<organism evidence="2 3">
    <name type="scientific">Crenichthys baileyi</name>
    <name type="common">White River springfish</name>
    <dbReference type="NCBI Taxonomy" id="28760"/>
    <lineage>
        <taxon>Eukaryota</taxon>
        <taxon>Metazoa</taxon>
        <taxon>Chordata</taxon>
        <taxon>Craniata</taxon>
        <taxon>Vertebrata</taxon>
        <taxon>Euteleostomi</taxon>
        <taxon>Actinopterygii</taxon>
        <taxon>Neopterygii</taxon>
        <taxon>Teleostei</taxon>
        <taxon>Neoteleostei</taxon>
        <taxon>Acanthomorphata</taxon>
        <taxon>Ovalentaria</taxon>
        <taxon>Atherinomorphae</taxon>
        <taxon>Cyprinodontiformes</taxon>
        <taxon>Goodeidae</taxon>
        <taxon>Crenichthys</taxon>
    </lineage>
</organism>
<comment type="caution">
    <text evidence="2">The sequence shown here is derived from an EMBL/GenBank/DDBJ whole genome shotgun (WGS) entry which is preliminary data.</text>
</comment>
<dbReference type="Proteomes" id="UP001311232">
    <property type="component" value="Unassembled WGS sequence"/>
</dbReference>
<evidence type="ECO:0000256" key="1">
    <source>
        <dbReference type="SAM" id="MobiDB-lite"/>
    </source>
</evidence>
<proteinExistence type="predicted"/>
<evidence type="ECO:0000313" key="2">
    <source>
        <dbReference type="EMBL" id="KAK5615932.1"/>
    </source>
</evidence>